<dbReference type="EMBL" id="JBHRVU010000004">
    <property type="protein sequence ID" value="MFC3441919.1"/>
    <property type="molecule type" value="Genomic_DNA"/>
</dbReference>
<evidence type="ECO:0000256" key="1">
    <source>
        <dbReference type="SAM" id="SignalP"/>
    </source>
</evidence>
<dbReference type="Proteomes" id="UP001595681">
    <property type="component" value="Unassembled WGS sequence"/>
</dbReference>
<comment type="caution">
    <text evidence="2">The sequence shown here is derived from an EMBL/GenBank/DDBJ whole genome shotgun (WGS) entry which is preliminary data.</text>
</comment>
<keyword evidence="3" id="KW-1185">Reference proteome</keyword>
<feature type="signal peptide" evidence="1">
    <location>
        <begin position="1"/>
        <end position="23"/>
    </location>
</feature>
<evidence type="ECO:0000313" key="3">
    <source>
        <dbReference type="Proteomes" id="UP001595681"/>
    </source>
</evidence>
<organism evidence="2 3">
    <name type="scientific">Sphingobium rhizovicinum</name>
    <dbReference type="NCBI Taxonomy" id="432308"/>
    <lineage>
        <taxon>Bacteria</taxon>
        <taxon>Pseudomonadati</taxon>
        <taxon>Pseudomonadota</taxon>
        <taxon>Alphaproteobacteria</taxon>
        <taxon>Sphingomonadales</taxon>
        <taxon>Sphingomonadaceae</taxon>
        <taxon>Sphingobium</taxon>
    </lineage>
</organism>
<name>A0ABV7NEJ3_9SPHN</name>
<evidence type="ECO:0000313" key="2">
    <source>
        <dbReference type="EMBL" id="MFC3441919.1"/>
    </source>
</evidence>
<reference evidence="3" key="1">
    <citation type="journal article" date="2019" name="Int. J. Syst. Evol. Microbiol.">
        <title>The Global Catalogue of Microorganisms (GCM) 10K type strain sequencing project: providing services to taxonomists for standard genome sequencing and annotation.</title>
        <authorList>
            <consortium name="The Broad Institute Genomics Platform"/>
            <consortium name="The Broad Institute Genome Sequencing Center for Infectious Disease"/>
            <person name="Wu L."/>
            <person name="Ma J."/>
        </authorList>
    </citation>
    <scope>NUCLEOTIDE SEQUENCE [LARGE SCALE GENOMIC DNA]</scope>
    <source>
        <strain evidence="3">CCM 7491</strain>
    </source>
</reference>
<keyword evidence="1" id="KW-0732">Signal</keyword>
<protein>
    <submittedName>
        <fullName evidence="2">Uncharacterized protein</fullName>
    </submittedName>
</protein>
<proteinExistence type="predicted"/>
<gene>
    <name evidence="2" type="ORF">ACFOKF_12145</name>
</gene>
<feature type="chain" id="PRO_5046123582" evidence="1">
    <location>
        <begin position="24"/>
        <end position="54"/>
    </location>
</feature>
<sequence>MKTIALSLASSALVLGASLSALAAAPVQHPAPIVEGKDKPILLARMVVTATPLN</sequence>
<accession>A0ABV7NEJ3</accession>
<dbReference type="RefSeq" id="WP_380795923.1">
    <property type="nucleotide sequence ID" value="NZ_JBHRVU010000004.1"/>
</dbReference>